<evidence type="ECO:0000313" key="1">
    <source>
        <dbReference type="EMBL" id="QQO91833.1"/>
    </source>
</evidence>
<dbReference type="Proteomes" id="UP000595566">
    <property type="component" value="Segment"/>
</dbReference>
<reference evidence="1 2" key="1">
    <citation type="submission" date="2020-12" db="EMBL/GenBank/DDBJ databases">
        <title>Dynamics of Baltic Sea phages driven by environmental changes.</title>
        <authorList>
            <person name="Hoetzinger M."/>
            <person name="Nilsson E."/>
            <person name="Holmfeldt K."/>
        </authorList>
    </citation>
    <scope>NUCLEOTIDE SEQUENCE [LARGE SCALE GENOMIC DNA]</scope>
</reference>
<keyword evidence="2" id="KW-1185">Reference proteome</keyword>
<accession>A0A7T8IWV5</accession>
<proteinExistence type="predicted"/>
<organism evidence="1 2">
    <name type="scientific">Flavobacterium phage vB_FspM_immuto_2-6A</name>
    <dbReference type="NCBI Taxonomy" id="2801477"/>
    <lineage>
        <taxon>Viruses</taxon>
        <taxon>Duplodnaviria</taxon>
        <taxon>Heunggongvirae</taxon>
        <taxon>Uroviricota</taxon>
        <taxon>Caudoviricetes</taxon>
        <taxon>Immutovirus</taxon>
        <taxon>Immutovirus immuto</taxon>
    </lineage>
</organism>
<gene>
    <name evidence="1" type="ORF">immuto26A_154</name>
</gene>
<evidence type="ECO:0000313" key="2">
    <source>
        <dbReference type="Proteomes" id="UP000595566"/>
    </source>
</evidence>
<sequence>MGLDTTIFGKKTVSDVLKEIYDNSKNKEKQINALIGELKPLVENIGDATLVVPMIKEYLEVGVKNDEHLIKMVALVQRLEGAGKGSEADFFNPEELAKLMEQSEELGKQLDKKEEE</sequence>
<name>A0A7T8IWV5_9CAUD</name>
<dbReference type="EMBL" id="MW353175">
    <property type="protein sequence ID" value="QQO91833.1"/>
    <property type="molecule type" value="Genomic_DNA"/>
</dbReference>
<protein>
    <submittedName>
        <fullName evidence="1">Uncharacterized protein</fullName>
    </submittedName>
</protein>